<keyword evidence="3" id="KW-1185">Reference proteome</keyword>
<dbReference type="HOGENOM" id="CLU_2018897_0_0_1"/>
<reference evidence="2" key="2">
    <citation type="submission" date="2018-05" db="EMBL/GenBank/DDBJ databases">
        <title>OmerRS3 (Oryza meridionalis Reference Sequence Version 3).</title>
        <authorList>
            <person name="Zhang J."/>
            <person name="Kudrna D."/>
            <person name="Lee S."/>
            <person name="Talag J."/>
            <person name="Welchert J."/>
            <person name="Wing R.A."/>
        </authorList>
    </citation>
    <scope>NUCLEOTIDE SEQUENCE [LARGE SCALE GENOMIC DNA]</scope>
    <source>
        <strain evidence="2">cv. OR44</strain>
    </source>
</reference>
<evidence type="ECO:0000313" key="3">
    <source>
        <dbReference type="Proteomes" id="UP000008021"/>
    </source>
</evidence>
<dbReference type="Proteomes" id="UP000008021">
    <property type="component" value="Chromosome 5"/>
</dbReference>
<name>A0A0E0DLY3_9ORYZ</name>
<protein>
    <submittedName>
        <fullName evidence="2">Uncharacterized protein</fullName>
    </submittedName>
</protein>
<dbReference type="EnsemblPlants" id="OMERI05G03080.1">
    <property type="protein sequence ID" value="OMERI05G03080.1"/>
    <property type="gene ID" value="OMERI05G03080"/>
</dbReference>
<organism evidence="2">
    <name type="scientific">Oryza meridionalis</name>
    <dbReference type="NCBI Taxonomy" id="40149"/>
    <lineage>
        <taxon>Eukaryota</taxon>
        <taxon>Viridiplantae</taxon>
        <taxon>Streptophyta</taxon>
        <taxon>Embryophyta</taxon>
        <taxon>Tracheophyta</taxon>
        <taxon>Spermatophyta</taxon>
        <taxon>Magnoliopsida</taxon>
        <taxon>Liliopsida</taxon>
        <taxon>Poales</taxon>
        <taxon>Poaceae</taxon>
        <taxon>BOP clade</taxon>
        <taxon>Oryzoideae</taxon>
        <taxon>Oryzeae</taxon>
        <taxon>Oryzinae</taxon>
        <taxon>Oryza</taxon>
    </lineage>
</organism>
<feature type="compositionally biased region" description="Low complexity" evidence="1">
    <location>
        <begin position="21"/>
        <end position="33"/>
    </location>
</feature>
<evidence type="ECO:0000313" key="2">
    <source>
        <dbReference type="EnsemblPlants" id="OMERI05G03080.1"/>
    </source>
</evidence>
<dbReference type="Gramene" id="OMERI05G03080.1">
    <property type="protein sequence ID" value="OMERI05G03080.1"/>
    <property type="gene ID" value="OMERI05G03080"/>
</dbReference>
<evidence type="ECO:0000256" key="1">
    <source>
        <dbReference type="SAM" id="MobiDB-lite"/>
    </source>
</evidence>
<sequence length="123" mass="13094">MAVELRALHAAVVAAAPAPAAARPPAGRVPRALQDGSGSGGHRWRGLPGVYSGDDAFLAYSHTVTAIFDDAMAMCFLCSSLLVFKGHSLVMNLSHSLLLLNLHALLADEEDGNDDHRQSHLRR</sequence>
<reference evidence="2" key="1">
    <citation type="submission" date="2015-04" db="UniProtKB">
        <authorList>
            <consortium name="EnsemblPlants"/>
        </authorList>
    </citation>
    <scope>IDENTIFICATION</scope>
</reference>
<feature type="region of interest" description="Disordered" evidence="1">
    <location>
        <begin position="21"/>
        <end position="41"/>
    </location>
</feature>
<dbReference type="AlphaFoldDB" id="A0A0E0DLY3"/>
<accession>A0A0E0DLY3</accession>
<proteinExistence type="predicted"/>